<comment type="caution">
    <text evidence="3">The sequence shown here is derived from an EMBL/GenBank/DDBJ whole genome shotgun (WGS) entry which is preliminary data.</text>
</comment>
<dbReference type="EMBL" id="JBBUKT010000004">
    <property type="protein sequence ID" value="MEK7951494.1"/>
    <property type="molecule type" value="Genomic_DNA"/>
</dbReference>
<feature type="domain" description="3-keto-alpha-glucoside-1,2-lyase/3-keto-2-hydroxy-glucal hydratase" evidence="2">
    <location>
        <begin position="29"/>
        <end position="221"/>
    </location>
</feature>
<dbReference type="RefSeq" id="WP_341405098.1">
    <property type="nucleotide sequence ID" value="NZ_JBBUKT010000004.1"/>
</dbReference>
<evidence type="ECO:0000313" key="4">
    <source>
        <dbReference type="Proteomes" id="UP001371305"/>
    </source>
</evidence>
<dbReference type="Proteomes" id="UP001371305">
    <property type="component" value="Unassembled WGS sequence"/>
</dbReference>
<dbReference type="Gene3D" id="2.60.120.560">
    <property type="entry name" value="Exo-inulinase, domain 1"/>
    <property type="match status" value="1"/>
</dbReference>
<accession>A0ABU9AUR1</accession>
<evidence type="ECO:0000313" key="3">
    <source>
        <dbReference type="EMBL" id="MEK7951494.1"/>
    </source>
</evidence>
<dbReference type="Pfam" id="PF06439">
    <property type="entry name" value="3keto-disac_hyd"/>
    <property type="match status" value="1"/>
</dbReference>
<reference evidence="3 4" key="1">
    <citation type="submission" date="2024-04" db="EMBL/GenBank/DDBJ databases">
        <title>Luteolibacter sp. isolated from soil.</title>
        <authorList>
            <person name="An J."/>
        </authorList>
    </citation>
    <scope>NUCLEOTIDE SEQUENCE [LARGE SCALE GENOMIC DNA]</scope>
    <source>
        <strain evidence="3 4">Y139</strain>
    </source>
</reference>
<keyword evidence="4" id="KW-1185">Reference proteome</keyword>
<gene>
    <name evidence="3" type="ORF">WKV53_13335</name>
</gene>
<feature type="signal peptide" evidence="1">
    <location>
        <begin position="1"/>
        <end position="26"/>
    </location>
</feature>
<protein>
    <submittedName>
        <fullName evidence="3">DUF1080 domain-containing protein</fullName>
    </submittedName>
</protein>
<feature type="chain" id="PRO_5047299860" evidence="1">
    <location>
        <begin position="27"/>
        <end position="224"/>
    </location>
</feature>
<proteinExistence type="predicted"/>
<keyword evidence="1" id="KW-0732">Signal</keyword>
<dbReference type="InterPro" id="IPR010496">
    <property type="entry name" value="AL/BT2_dom"/>
</dbReference>
<name>A0ABU9AUR1_9BACT</name>
<evidence type="ECO:0000256" key="1">
    <source>
        <dbReference type="SAM" id="SignalP"/>
    </source>
</evidence>
<sequence length="224" mass="25102">MIRLGFRVRVLAALFVSLCGACSAFAEEEWQTLFNGKDLTGWRGNVMPEAFSVVDGAIRVHAPKESAHLFYVGDLKEGFVRFKNFEFEATCRGEAGANSGIFIHTDMTTRDAALHLAKGYEVQLNSSEKEKRKTGSLYAVVDLDKSPVDESQWFKVRIVVKDSRITVFLNDKQVVDYTEPADVKRPPERAGRLLDKKDGGGIALQAHDPASVFYFKDVRVRRLP</sequence>
<evidence type="ECO:0000259" key="2">
    <source>
        <dbReference type="Pfam" id="PF06439"/>
    </source>
</evidence>
<organism evidence="3 4">
    <name type="scientific">Luteolibacter soli</name>
    <dbReference type="NCBI Taxonomy" id="3135280"/>
    <lineage>
        <taxon>Bacteria</taxon>
        <taxon>Pseudomonadati</taxon>
        <taxon>Verrucomicrobiota</taxon>
        <taxon>Verrucomicrobiia</taxon>
        <taxon>Verrucomicrobiales</taxon>
        <taxon>Verrucomicrobiaceae</taxon>
        <taxon>Luteolibacter</taxon>
    </lineage>
</organism>